<organism evidence="2 3">
    <name type="scientific">Chilo suppressalis</name>
    <name type="common">Asiatic rice borer moth</name>
    <dbReference type="NCBI Taxonomy" id="168631"/>
    <lineage>
        <taxon>Eukaryota</taxon>
        <taxon>Metazoa</taxon>
        <taxon>Ecdysozoa</taxon>
        <taxon>Arthropoda</taxon>
        <taxon>Hexapoda</taxon>
        <taxon>Insecta</taxon>
        <taxon>Pterygota</taxon>
        <taxon>Neoptera</taxon>
        <taxon>Endopterygota</taxon>
        <taxon>Lepidoptera</taxon>
        <taxon>Glossata</taxon>
        <taxon>Ditrysia</taxon>
        <taxon>Pyraloidea</taxon>
        <taxon>Crambidae</taxon>
        <taxon>Crambinae</taxon>
        <taxon>Chilo</taxon>
    </lineage>
</organism>
<name>A0ABN8B6P3_CHISP</name>
<feature type="region of interest" description="Disordered" evidence="1">
    <location>
        <begin position="359"/>
        <end position="382"/>
    </location>
</feature>
<keyword evidence="3" id="KW-1185">Reference proteome</keyword>
<protein>
    <submittedName>
        <fullName evidence="2">Uncharacterized protein</fullName>
    </submittedName>
</protein>
<evidence type="ECO:0000313" key="2">
    <source>
        <dbReference type="EMBL" id="CAH0405106.1"/>
    </source>
</evidence>
<feature type="region of interest" description="Disordered" evidence="1">
    <location>
        <begin position="284"/>
        <end position="318"/>
    </location>
</feature>
<feature type="compositionally biased region" description="Basic residues" evidence="1">
    <location>
        <begin position="288"/>
        <end position="301"/>
    </location>
</feature>
<sequence>MPSRIVKQAKRSKGGPEALPSAPEEQDVRTVTVTRDNIKKEMTMQEMLACRNELDDVAQELLADNQEERRRGKADALAKRMKEVVGEYVEICRPEKRADLKLTGLDESVTPKELKEAIAREGGCAESEISSGGEHPSPGGMRGILVRCPTWAARKLVEKGRLKGGLELSEGDSPQPARALFPVHGQRARGCAMPGAGGPEHSVLQVTRPMKLADIRVSGLDDTVTPEEVSAALAQKAGYPPETIRVGAISAGVRGIGSAIASCPVEAVGRLVKDGRLEEEAMPSRIVTKAKRGKSKRKRKAAPCNSEESQDSEADALAKRMEEVVGEYVEICRPEKKADLKLTGLDESVTLKEIKEEIAREGGCAESERKSHLGESTQVREG</sequence>
<feature type="region of interest" description="Disordered" evidence="1">
    <location>
        <begin position="122"/>
        <end position="141"/>
    </location>
</feature>
<evidence type="ECO:0000313" key="3">
    <source>
        <dbReference type="Proteomes" id="UP001153292"/>
    </source>
</evidence>
<accession>A0ABN8B6P3</accession>
<feature type="compositionally biased region" description="Basic and acidic residues" evidence="1">
    <location>
        <begin position="366"/>
        <end position="382"/>
    </location>
</feature>
<proteinExistence type="predicted"/>
<gene>
    <name evidence="2" type="ORF">CHILSU_LOCUS8457</name>
</gene>
<feature type="region of interest" description="Disordered" evidence="1">
    <location>
        <begin position="1"/>
        <end position="30"/>
    </location>
</feature>
<dbReference type="Proteomes" id="UP001153292">
    <property type="component" value="Chromosome 30"/>
</dbReference>
<reference evidence="2" key="1">
    <citation type="submission" date="2021-12" db="EMBL/GenBank/DDBJ databases">
        <authorList>
            <person name="King R."/>
        </authorList>
    </citation>
    <scope>NUCLEOTIDE SEQUENCE</scope>
</reference>
<dbReference type="EMBL" id="OU963923">
    <property type="protein sequence ID" value="CAH0405106.1"/>
    <property type="molecule type" value="Genomic_DNA"/>
</dbReference>
<evidence type="ECO:0000256" key="1">
    <source>
        <dbReference type="SAM" id="MobiDB-lite"/>
    </source>
</evidence>